<gene>
    <name evidence="7" type="ORF">CSSPJE1EN1_LOCUS14280</name>
</gene>
<reference evidence="7 8" key="1">
    <citation type="submission" date="2024-02" db="EMBL/GenBank/DDBJ databases">
        <authorList>
            <consortium name="ELIXIR-Norway"/>
            <consortium name="Elixir Norway"/>
        </authorList>
    </citation>
    <scope>NUCLEOTIDE SEQUENCE [LARGE SCALE GENOMIC DNA]</scope>
</reference>
<evidence type="ECO:0000313" key="8">
    <source>
        <dbReference type="Proteomes" id="UP001497444"/>
    </source>
</evidence>
<evidence type="ECO:0000256" key="3">
    <source>
        <dbReference type="ARBA" id="ARBA00023180"/>
    </source>
</evidence>
<protein>
    <recommendedName>
        <fullName evidence="6">Glycosyltransferase 61 catalytic domain-containing protein</fullName>
    </recommendedName>
</protein>
<feature type="transmembrane region" description="Helical" evidence="5">
    <location>
        <begin position="61"/>
        <end position="78"/>
    </location>
</feature>
<keyword evidence="3" id="KW-0325">Glycoprotein</keyword>
<dbReference type="PANTHER" id="PTHR20961">
    <property type="entry name" value="GLYCOSYLTRANSFERASE"/>
    <property type="match status" value="1"/>
</dbReference>
<evidence type="ECO:0000256" key="5">
    <source>
        <dbReference type="SAM" id="Phobius"/>
    </source>
</evidence>
<keyword evidence="5" id="KW-0472">Membrane</keyword>
<accession>A0ABP0WQU8</accession>
<dbReference type="InterPro" id="IPR049625">
    <property type="entry name" value="Glyco_transf_61_cat"/>
</dbReference>
<feature type="domain" description="Glycosyltransferase 61 catalytic" evidence="6">
    <location>
        <begin position="200"/>
        <end position="408"/>
    </location>
</feature>
<dbReference type="Proteomes" id="UP001497444">
    <property type="component" value="Chromosome 2"/>
</dbReference>
<evidence type="ECO:0000256" key="1">
    <source>
        <dbReference type="ARBA" id="ARBA00022676"/>
    </source>
</evidence>
<keyword evidence="1" id="KW-0328">Glycosyltransferase</keyword>
<evidence type="ECO:0000256" key="4">
    <source>
        <dbReference type="SAM" id="MobiDB-lite"/>
    </source>
</evidence>
<evidence type="ECO:0000313" key="7">
    <source>
        <dbReference type="EMBL" id="CAK9268802.1"/>
    </source>
</evidence>
<evidence type="ECO:0000256" key="2">
    <source>
        <dbReference type="ARBA" id="ARBA00022679"/>
    </source>
</evidence>
<name>A0ABP0WQU8_9BRYO</name>
<keyword evidence="5" id="KW-0812">Transmembrane</keyword>
<feature type="compositionally biased region" description="Low complexity" evidence="4">
    <location>
        <begin position="11"/>
        <end position="21"/>
    </location>
</feature>
<feature type="region of interest" description="Disordered" evidence="4">
    <location>
        <begin position="1"/>
        <end position="38"/>
    </location>
</feature>
<proteinExistence type="predicted"/>
<evidence type="ECO:0000259" key="6">
    <source>
        <dbReference type="Pfam" id="PF04577"/>
    </source>
</evidence>
<dbReference type="PANTHER" id="PTHR20961:SF124">
    <property type="entry name" value="GLYCOSYLTRANSFERASE"/>
    <property type="match status" value="1"/>
</dbReference>
<sequence>MDVRERSRWISSGGSFISSSGSGAGGMKSTRDDSSGARGLWRWKSSRGGFHALKMAARMRLMLGIFLVAIFGALFLVHRRSSASSVTKQEAGFPGMLEGEVFQCDRSQFRTDVCNMQGDIHMNSSNRSFMLYAVDGRTPLREEKIKPYTRKWEKSCMEGVHEVILQSVPSSSLASAAVCDVQHTVPGVVFSTGGYTGNLYHEFHDGLIPLFITTQHLNREVVLVISEFHEWWLSKYGDIIQGMSNYPPVNFEEDPHVHCFQEVTVGLHIHAELGIDPLRMPDHKSIVDFRNFLSRAYTLSPEELGQQSLQVPEVSAVAAVSDGSKVSDTEEKKQLTILVRNGTRVLLNLDEIVDLAEQLGFNVTLLSPDPTTELRTIFWILDKSDVLLGVHGAALTHFLFMRPGSVFIQIIPLGTDWAAYTYYGEPATKLGLQYLPYKIEPAESSLSDKYNSTDPILTNPSTIVDKGWWTMKAVYLEGQDVRPSIVHMRQLFDNAKQLLEKRTRLL</sequence>
<keyword evidence="8" id="KW-1185">Reference proteome</keyword>
<dbReference type="InterPro" id="IPR007657">
    <property type="entry name" value="Glycosyltransferase_61"/>
</dbReference>
<dbReference type="Pfam" id="PF04577">
    <property type="entry name" value="Glyco_transf_61"/>
    <property type="match status" value="1"/>
</dbReference>
<dbReference type="EMBL" id="OZ020097">
    <property type="protein sequence ID" value="CAK9268802.1"/>
    <property type="molecule type" value="Genomic_DNA"/>
</dbReference>
<keyword evidence="2" id="KW-0808">Transferase</keyword>
<keyword evidence="5" id="KW-1133">Transmembrane helix</keyword>
<organism evidence="7 8">
    <name type="scientific">Sphagnum jensenii</name>
    <dbReference type="NCBI Taxonomy" id="128206"/>
    <lineage>
        <taxon>Eukaryota</taxon>
        <taxon>Viridiplantae</taxon>
        <taxon>Streptophyta</taxon>
        <taxon>Embryophyta</taxon>
        <taxon>Bryophyta</taxon>
        <taxon>Sphagnophytina</taxon>
        <taxon>Sphagnopsida</taxon>
        <taxon>Sphagnales</taxon>
        <taxon>Sphagnaceae</taxon>
        <taxon>Sphagnum</taxon>
    </lineage>
</organism>